<feature type="transmembrane region" description="Helical" evidence="1">
    <location>
        <begin position="41"/>
        <end position="65"/>
    </location>
</feature>
<evidence type="ECO:0000256" key="1">
    <source>
        <dbReference type="SAM" id="Phobius"/>
    </source>
</evidence>
<evidence type="ECO:0008006" key="4">
    <source>
        <dbReference type="Google" id="ProtNLM"/>
    </source>
</evidence>
<keyword evidence="1" id="KW-0472">Membrane</keyword>
<dbReference type="RefSeq" id="WP_274494283.1">
    <property type="nucleotide sequence ID" value="NZ_CP118166.1"/>
</dbReference>
<dbReference type="EMBL" id="CP118166">
    <property type="protein sequence ID" value="WDI32362.1"/>
    <property type="molecule type" value="Genomic_DNA"/>
</dbReference>
<dbReference type="Proteomes" id="UP001214043">
    <property type="component" value="Chromosome"/>
</dbReference>
<feature type="transmembrane region" description="Helical" evidence="1">
    <location>
        <begin position="72"/>
        <end position="94"/>
    </location>
</feature>
<feature type="transmembrane region" description="Helical" evidence="1">
    <location>
        <begin position="114"/>
        <end position="136"/>
    </location>
</feature>
<keyword evidence="1" id="KW-1133">Transmembrane helix</keyword>
<dbReference type="KEGG" id="hfl:PUV54_04040"/>
<sequence>MITTSTVLTLSLAKAFGVYMIAGGLSGLLTPDRWKAILDEFNARAGLTYIAGVFVFVLGAAIIMVHNIWTDPLAIIISLVGWVAAAEGLILIAYPDPLLKWSASFVRPGAVKAFAVFTVVFGVALLVLGVTGTAGAV</sequence>
<evidence type="ECO:0000313" key="3">
    <source>
        <dbReference type="Proteomes" id="UP001214043"/>
    </source>
</evidence>
<proteinExistence type="predicted"/>
<accession>A0AAE9ZGZ1</accession>
<organism evidence="2 3">
    <name type="scientific">Hyphococcus flavus</name>
    <dbReference type="NCBI Taxonomy" id="1866326"/>
    <lineage>
        <taxon>Bacteria</taxon>
        <taxon>Pseudomonadati</taxon>
        <taxon>Pseudomonadota</taxon>
        <taxon>Alphaproteobacteria</taxon>
        <taxon>Parvularculales</taxon>
        <taxon>Parvularculaceae</taxon>
        <taxon>Hyphococcus</taxon>
    </lineage>
</organism>
<keyword evidence="1" id="KW-0812">Transmembrane</keyword>
<gene>
    <name evidence="2" type="ORF">PUV54_04040</name>
</gene>
<name>A0AAE9ZGZ1_9PROT</name>
<dbReference type="InterPro" id="IPR019201">
    <property type="entry name" value="DUF2065"/>
</dbReference>
<reference evidence="2" key="1">
    <citation type="submission" date="2023-02" db="EMBL/GenBank/DDBJ databases">
        <title>Genome sequence of Hyphococcus flavus.</title>
        <authorList>
            <person name="Rong J.-C."/>
            <person name="Zhao Q."/>
            <person name="Yi M."/>
            <person name="Wu J.-Y."/>
        </authorList>
    </citation>
    <scope>NUCLEOTIDE SEQUENCE</scope>
    <source>
        <strain evidence="2">MCCC 1K03223</strain>
    </source>
</reference>
<dbReference type="AlphaFoldDB" id="A0AAE9ZGZ1"/>
<evidence type="ECO:0000313" key="2">
    <source>
        <dbReference type="EMBL" id="WDI32362.1"/>
    </source>
</evidence>
<keyword evidence="3" id="KW-1185">Reference proteome</keyword>
<dbReference type="Pfam" id="PF09838">
    <property type="entry name" value="DUF2065"/>
    <property type="match status" value="1"/>
</dbReference>
<protein>
    <recommendedName>
        <fullName evidence="4">DUF2065 domain-containing protein</fullName>
    </recommendedName>
</protein>